<evidence type="ECO:0000313" key="7">
    <source>
        <dbReference type="Proteomes" id="UP000663834"/>
    </source>
</evidence>
<dbReference type="Proteomes" id="UP000663834">
    <property type="component" value="Unassembled WGS sequence"/>
</dbReference>
<dbReference type="EMBL" id="CAJNOW010000028">
    <property type="protein sequence ID" value="CAF1211817.1"/>
    <property type="molecule type" value="Genomic_DNA"/>
</dbReference>
<evidence type="ECO:0000256" key="4">
    <source>
        <dbReference type="ARBA" id="ARBA00023157"/>
    </source>
</evidence>
<keyword evidence="4" id="KW-1015">Disulfide bond</keyword>
<evidence type="ECO:0000256" key="1">
    <source>
        <dbReference type="ARBA" id="ARBA00004613"/>
    </source>
</evidence>
<sequence length="98" mass="10924">MLNTIQAHCSLKALQNPKARNCGIIDGRLRSFNDSWKTKDCQQCSCQSSGISCCSSFVTPVGYDKSCHAVFNKRLCQYDVVRKNNPSIKCRVMSSVGR</sequence>
<evidence type="ECO:0000256" key="2">
    <source>
        <dbReference type="ARBA" id="ARBA00010352"/>
    </source>
</evidence>
<evidence type="ECO:0000313" key="5">
    <source>
        <dbReference type="EMBL" id="CAF1139111.1"/>
    </source>
</evidence>
<reference evidence="6" key="1">
    <citation type="submission" date="2021-02" db="EMBL/GenBank/DDBJ databases">
        <authorList>
            <person name="Nowell W R."/>
        </authorList>
    </citation>
    <scope>NUCLEOTIDE SEQUENCE</scope>
</reference>
<dbReference type="Proteomes" id="UP000663855">
    <property type="component" value="Unassembled WGS sequence"/>
</dbReference>
<proteinExistence type="inferred from homology"/>
<protein>
    <recommendedName>
        <fullName evidence="8">Beta-microseminoprotein</fullName>
    </recommendedName>
</protein>
<evidence type="ECO:0000313" key="6">
    <source>
        <dbReference type="EMBL" id="CAF1211817.1"/>
    </source>
</evidence>
<dbReference type="Gene3D" id="2.10.70.10">
    <property type="entry name" value="Complement Module, domain 1"/>
    <property type="match status" value="1"/>
</dbReference>
<dbReference type="EMBL" id="CAJNOV010003342">
    <property type="protein sequence ID" value="CAF1139111.1"/>
    <property type="molecule type" value="Genomic_DNA"/>
</dbReference>
<name>A0A814XIX2_9BILA</name>
<dbReference type="AlphaFoldDB" id="A0A814XIX2"/>
<dbReference type="InterPro" id="IPR008735">
    <property type="entry name" value="PSP94"/>
</dbReference>
<gene>
    <name evidence="5" type="ORF">CJN711_LOCUS8955</name>
    <name evidence="6" type="ORF">KQP761_LOCUS372</name>
</gene>
<dbReference type="GO" id="GO:0005576">
    <property type="term" value="C:extracellular region"/>
    <property type="evidence" value="ECO:0007669"/>
    <property type="project" value="UniProtKB-SubCell"/>
</dbReference>
<accession>A0A814XIX2</accession>
<comment type="subcellular location">
    <subcellularLocation>
        <location evidence="1">Secreted</location>
    </subcellularLocation>
</comment>
<evidence type="ECO:0008006" key="8">
    <source>
        <dbReference type="Google" id="ProtNLM"/>
    </source>
</evidence>
<evidence type="ECO:0000256" key="3">
    <source>
        <dbReference type="ARBA" id="ARBA00022525"/>
    </source>
</evidence>
<comment type="similarity">
    <text evidence="2">Belongs to the beta-microseminoprotein family.</text>
</comment>
<organism evidence="6 7">
    <name type="scientific">Rotaria magnacalcarata</name>
    <dbReference type="NCBI Taxonomy" id="392030"/>
    <lineage>
        <taxon>Eukaryota</taxon>
        <taxon>Metazoa</taxon>
        <taxon>Spiralia</taxon>
        <taxon>Gnathifera</taxon>
        <taxon>Rotifera</taxon>
        <taxon>Eurotatoria</taxon>
        <taxon>Bdelloidea</taxon>
        <taxon>Philodinida</taxon>
        <taxon>Philodinidae</taxon>
        <taxon>Rotaria</taxon>
    </lineage>
</organism>
<dbReference type="PANTHER" id="PTHR10500">
    <property type="entry name" value="BETA-MICROSEMINOPROTEIN"/>
    <property type="match status" value="1"/>
</dbReference>
<dbReference type="Pfam" id="PF05825">
    <property type="entry name" value="PSP94"/>
    <property type="match status" value="1"/>
</dbReference>
<keyword evidence="3" id="KW-0964">Secreted</keyword>
<dbReference type="Gene3D" id="2.20.25.590">
    <property type="match status" value="1"/>
</dbReference>
<dbReference type="OrthoDB" id="6076852at2759"/>
<comment type="caution">
    <text evidence="6">The sequence shown here is derived from an EMBL/GenBank/DDBJ whole genome shotgun (WGS) entry which is preliminary data.</text>
</comment>
<dbReference type="PANTHER" id="PTHR10500:SF7">
    <property type="entry name" value="BETA-MICROSEMINOPROTEIN"/>
    <property type="match status" value="1"/>
</dbReference>